<evidence type="ECO:0000256" key="5">
    <source>
        <dbReference type="ARBA" id="ARBA00023277"/>
    </source>
</evidence>
<dbReference type="RefSeq" id="WP_243117312.1">
    <property type="nucleotide sequence ID" value="NZ_SLZZ01000002.1"/>
</dbReference>
<comment type="subunit">
    <text evidence="3">Homotrimer.</text>
</comment>
<evidence type="ECO:0000256" key="3">
    <source>
        <dbReference type="ARBA" id="ARBA00011233"/>
    </source>
</evidence>
<dbReference type="InterPro" id="IPR013785">
    <property type="entry name" value="Aldolase_TIM"/>
</dbReference>
<comment type="similarity">
    <text evidence="2">Belongs to the KHG/KDPG aldolase family.</text>
</comment>
<proteinExistence type="inferred from homology"/>
<comment type="pathway">
    <text evidence="1">Carbohydrate acid metabolism.</text>
</comment>
<gene>
    <name evidence="6" type="ORF">EDD59_10274</name>
</gene>
<dbReference type="InterPro" id="IPR031338">
    <property type="entry name" value="KDPG/KHG_AS_2"/>
</dbReference>
<dbReference type="GO" id="GO:0016829">
    <property type="term" value="F:lyase activity"/>
    <property type="evidence" value="ECO:0007669"/>
    <property type="project" value="UniProtKB-KW"/>
</dbReference>
<evidence type="ECO:0000256" key="1">
    <source>
        <dbReference type="ARBA" id="ARBA00004761"/>
    </source>
</evidence>
<accession>A0A4R3KHR2</accession>
<dbReference type="Gene3D" id="3.20.20.70">
    <property type="entry name" value="Aldolase class I"/>
    <property type="match status" value="1"/>
</dbReference>
<sequence>MGVKIIKFFPANVYGGLAAMKKLAAPFTDIRFIPTGGINQGNLEEYAKVGFVFAVGGSWMCSRKEIAERKFGEITEKCKVAREAYLGYEVAHVGINTSCGADKQYRCGNCRFE</sequence>
<reference evidence="6 7" key="1">
    <citation type="submission" date="2019-03" db="EMBL/GenBank/DDBJ databases">
        <title>Genomic Encyclopedia of Type Strains, Phase IV (KMG-IV): sequencing the most valuable type-strain genomes for metagenomic binning, comparative biology and taxonomic classification.</title>
        <authorList>
            <person name="Goeker M."/>
        </authorList>
    </citation>
    <scope>NUCLEOTIDE SEQUENCE [LARGE SCALE GENOMIC DNA]</scope>
    <source>
        <strain evidence="6 7">DSM 29489</strain>
    </source>
</reference>
<dbReference type="InterPro" id="IPR000887">
    <property type="entry name" value="Aldlse_KDPG_KHG"/>
</dbReference>
<keyword evidence="4" id="KW-0456">Lyase</keyword>
<dbReference type="SUPFAM" id="SSF51569">
    <property type="entry name" value="Aldolase"/>
    <property type="match status" value="1"/>
</dbReference>
<dbReference type="Proteomes" id="UP000295726">
    <property type="component" value="Unassembled WGS sequence"/>
</dbReference>
<dbReference type="PANTHER" id="PTHR30246">
    <property type="entry name" value="2-KETO-3-DEOXY-6-PHOSPHOGLUCONATE ALDOLASE"/>
    <property type="match status" value="1"/>
</dbReference>
<evidence type="ECO:0000313" key="6">
    <source>
        <dbReference type="EMBL" id="TCS82211.1"/>
    </source>
</evidence>
<evidence type="ECO:0000256" key="4">
    <source>
        <dbReference type="ARBA" id="ARBA00023239"/>
    </source>
</evidence>
<dbReference type="AlphaFoldDB" id="A0A4R3KHR2"/>
<evidence type="ECO:0000313" key="7">
    <source>
        <dbReference type="Proteomes" id="UP000295726"/>
    </source>
</evidence>
<comment type="caution">
    <text evidence="6">The sequence shown here is derived from an EMBL/GenBank/DDBJ whole genome shotgun (WGS) entry which is preliminary data.</text>
</comment>
<dbReference type="Pfam" id="PF01081">
    <property type="entry name" value="Aldolase"/>
    <property type="match status" value="1"/>
</dbReference>
<evidence type="ECO:0000256" key="2">
    <source>
        <dbReference type="ARBA" id="ARBA00006906"/>
    </source>
</evidence>
<name>A0A4R3KHR2_9FIRM</name>
<protein>
    <submittedName>
        <fullName evidence="6">KDPG/KHG aldolase</fullName>
    </submittedName>
</protein>
<dbReference type="PROSITE" id="PS00160">
    <property type="entry name" value="ALDOLASE_KDPG_KHG_2"/>
    <property type="match status" value="1"/>
</dbReference>
<dbReference type="EMBL" id="SLZZ01000002">
    <property type="protein sequence ID" value="TCS82211.1"/>
    <property type="molecule type" value="Genomic_DNA"/>
</dbReference>
<organism evidence="6 7">
    <name type="scientific">Muricomes intestini</name>
    <dbReference type="NCBI Taxonomy" id="1796634"/>
    <lineage>
        <taxon>Bacteria</taxon>
        <taxon>Bacillati</taxon>
        <taxon>Bacillota</taxon>
        <taxon>Clostridia</taxon>
        <taxon>Lachnospirales</taxon>
        <taxon>Lachnospiraceae</taxon>
        <taxon>Muricomes</taxon>
    </lineage>
</organism>
<dbReference type="PANTHER" id="PTHR30246:SF1">
    <property type="entry name" value="2-DEHYDRO-3-DEOXY-6-PHOSPHOGALACTONATE ALDOLASE-RELATED"/>
    <property type="match status" value="1"/>
</dbReference>
<keyword evidence="7" id="KW-1185">Reference proteome</keyword>
<keyword evidence="5" id="KW-0119">Carbohydrate metabolism</keyword>